<name>A0AAW2GNC2_9HYME</name>
<reference evidence="2 3" key="1">
    <citation type="submission" date="2023-03" db="EMBL/GenBank/DDBJ databases">
        <title>High recombination rates correlate with genetic variation in Cardiocondyla obscurior ants.</title>
        <authorList>
            <person name="Errbii M."/>
        </authorList>
    </citation>
    <scope>NUCLEOTIDE SEQUENCE [LARGE SCALE GENOMIC DNA]</scope>
    <source>
        <strain evidence="2">Alpha-2009</strain>
        <tissue evidence="2">Whole body</tissue>
    </source>
</reference>
<dbReference type="AlphaFoldDB" id="A0AAW2GNC2"/>
<proteinExistence type="predicted"/>
<protein>
    <submittedName>
        <fullName evidence="2">Uncharacterized protein</fullName>
    </submittedName>
</protein>
<evidence type="ECO:0000313" key="3">
    <source>
        <dbReference type="Proteomes" id="UP001430953"/>
    </source>
</evidence>
<gene>
    <name evidence="2" type="ORF">PUN28_003813</name>
</gene>
<evidence type="ECO:0000256" key="1">
    <source>
        <dbReference type="SAM" id="MobiDB-lite"/>
    </source>
</evidence>
<accession>A0AAW2GNC2</accession>
<keyword evidence="3" id="KW-1185">Reference proteome</keyword>
<organism evidence="2 3">
    <name type="scientific">Cardiocondyla obscurior</name>
    <dbReference type="NCBI Taxonomy" id="286306"/>
    <lineage>
        <taxon>Eukaryota</taxon>
        <taxon>Metazoa</taxon>
        <taxon>Ecdysozoa</taxon>
        <taxon>Arthropoda</taxon>
        <taxon>Hexapoda</taxon>
        <taxon>Insecta</taxon>
        <taxon>Pterygota</taxon>
        <taxon>Neoptera</taxon>
        <taxon>Endopterygota</taxon>
        <taxon>Hymenoptera</taxon>
        <taxon>Apocrita</taxon>
        <taxon>Aculeata</taxon>
        <taxon>Formicoidea</taxon>
        <taxon>Formicidae</taxon>
        <taxon>Myrmicinae</taxon>
        <taxon>Cardiocondyla</taxon>
    </lineage>
</organism>
<evidence type="ECO:0000313" key="2">
    <source>
        <dbReference type="EMBL" id="KAL0128704.1"/>
    </source>
</evidence>
<comment type="caution">
    <text evidence="2">The sequence shown here is derived from an EMBL/GenBank/DDBJ whole genome shotgun (WGS) entry which is preliminary data.</text>
</comment>
<sequence>MQFRGELFVAHGFSFRGSFQCRAKKRDEARKGRPMAHTGAQKERERKRERPLRNREGSC</sequence>
<feature type="compositionally biased region" description="Basic and acidic residues" evidence="1">
    <location>
        <begin position="40"/>
        <end position="59"/>
    </location>
</feature>
<dbReference type="EMBL" id="JADYXP020000003">
    <property type="protein sequence ID" value="KAL0128704.1"/>
    <property type="molecule type" value="Genomic_DNA"/>
</dbReference>
<dbReference type="Proteomes" id="UP001430953">
    <property type="component" value="Unassembled WGS sequence"/>
</dbReference>
<feature type="region of interest" description="Disordered" evidence="1">
    <location>
        <begin position="23"/>
        <end position="59"/>
    </location>
</feature>